<name>X1CAX5_9ZZZZ</name>
<gene>
    <name evidence="1" type="ORF">S01H4_46170</name>
</gene>
<proteinExistence type="predicted"/>
<feature type="non-terminal residue" evidence="1">
    <location>
        <position position="34"/>
    </location>
</feature>
<dbReference type="AlphaFoldDB" id="X1CAX5"/>
<comment type="caution">
    <text evidence="1">The sequence shown here is derived from an EMBL/GenBank/DDBJ whole genome shotgun (WGS) entry which is preliminary data.</text>
</comment>
<reference evidence="1" key="1">
    <citation type="journal article" date="2014" name="Front. Microbiol.">
        <title>High frequency of phylogenetically diverse reductive dehalogenase-homologous genes in deep subseafloor sedimentary metagenomes.</title>
        <authorList>
            <person name="Kawai M."/>
            <person name="Futagami T."/>
            <person name="Toyoda A."/>
            <person name="Takaki Y."/>
            <person name="Nishi S."/>
            <person name="Hori S."/>
            <person name="Arai W."/>
            <person name="Tsubouchi T."/>
            <person name="Morono Y."/>
            <person name="Uchiyama I."/>
            <person name="Ito T."/>
            <person name="Fujiyama A."/>
            <person name="Inagaki F."/>
            <person name="Takami H."/>
        </authorList>
    </citation>
    <scope>NUCLEOTIDE SEQUENCE</scope>
    <source>
        <strain evidence="1">Expedition CK06-06</strain>
    </source>
</reference>
<dbReference type="EMBL" id="BART01025775">
    <property type="protein sequence ID" value="GAG90402.1"/>
    <property type="molecule type" value="Genomic_DNA"/>
</dbReference>
<organism evidence="1">
    <name type="scientific">marine sediment metagenome</name>
    <dbReference type="NCBI Taxonomy" id="412755"/>
    <lineage>
        <taxon>unclassified sequences</taxon>
        <taxon>metagenomes</taxon>
        <taxon>ecological metagenomes</taxon>
    </lineage>
</organism>
<accession>X1CAX5</accession>
<evidence type="ECO:0000313" key="1">
    <source>
        <dbReference type="EMBL" id="GAG90402.1"/>
    </source>
</evidence>
<sequence length="34" mass="4219">MKNLSFRIEDFIENNQEQKQFIMDYLSKYSENSQ</sequence>
<protein>
    <submittedName>
        <fullName evidence="1">Uncharacterized protein</fullName>
    </submittedName>
</protein>